<accession>A0A423SMS0</accession>
<comment type="caution">
    <text evidence="2">The sequence shown here is derived from an EMBL/GenBank/DDBJ whole genome shotgun (WGS) entry which is preliminary data.</text>
</comment>
<dbReference type="Proteomes" id="UP000283509">
    <property type="component" value="Unassembled WGS sequence"/>
</dbReference>
<keyword evidence="3" id="KW-1185">Reference proteome</keyword>
<evidence type="ECO:0000313" key="2">
    <source>
        <dbReference type="EMBL" id="ROT65537.1"/>
    </source>
</evidence>
<reference evidence="2 3" key="2">
    <citation type="submission" date="2019-01" db="EMBL/GenBank/DDBJ databases">
        <title>The decoding of complex shrimp genome reveals the adaptation for benthos swimmer, frequently molting mechanism and breeding impact on genome.</title>
        <authorList>
            <person name="Sun Y."/>
            <person name="Gao Y."/>
            <person name="Yu Y."/>
        </authorList>
    </citation>
    <scope>NUCLEOTIDE SEQUENCE [LARGE SCALE GENOMIC DNA]</scope>
    <source>
        <tissue evidence="2">Muscle</tissue>
    </source>
</reference>
<reference evidence="2 3" key="1">
    <citation type="submission" date="2018-04" db="EMBL/GenBank/DDBJ databases">
        <authorList>
            <person name="Zhang X."/>
            <person name="Yuan J."/>
            <person name="Li F."/>
            <person name="Xiang J."/>
        </authorList>
    </citation>
    <scope>NUCLEOTIDE SEQUENCE [LARGE SCALE GENOMIC DNA]</scope>
    <source>
        <tissue evidence="2">Muscle</tissue>
    </source>
</reference>
<evidence type="ECO:0000313" key="3">
    <source>
        <dbReference type="Proteomes" id="UP000283509"/>
    </source>
</evidence>
<dbReference type="EMBL" id="QCYY01003076">
    <property type="protein sequence ID" value="ROT65537.1"/>
    <property type="molecule type" value="Genomic_DNA"/>
</dbReference>
<gene>
    <name evidence="2" type="ORF">C7M84_016485</name>
</gene>
<sequence>MEVQNDVYEMCEGGEMRYHPSSPSPVFHLSNFLPHFPTSLPPPPPYKLPSSSNSLADLGVSVFPPPSSPLLVSSLFLIYLIFLPISPHISPSPPPYKLPSSPNSLADLGVSVFPLPQLTSPLSPSPFLIYLIIYPPIPHISPSPPPYKLPTLSQTPLPILASSLPSPPSSPLLVSFPLLPVFISFLPTSPHLSLPSAFTSSPASPNSLAELGSFSLPLSPSSPFLCSPSPVSLFNLIFSTNFPQSLPPSAFTSSPSSSQLPLPILAFSQFFPSPPAHLSLSPFPTFLYLSHFSPFPQSSPLPSRLTSSPSFSSLPNSLADLEFQSSLPQLTHSCFSFPLFLFYLIFSPFPLKHLSLPLPPYKLPSSPKLPLPILGVSVFPLPQLTFLVSFPFPYYSHFIPNFPHLSPPPPFTSSPALPTPLPILASQSSLSPSSPLLVSFPSSLFISFYPQFPTSLPPPPPYKLPSSPNSLAAHLSLFLPLFLIYLIFSPFPNTSLPPPPPYKLPSSPNSLADLGVSVFSSPQLTFPCLLPLFLIYLIFLPIPNTSLSLPQSLFGPGFSRASSRSRFQSSSHFLSQLLLTLSPALPSITPLTQLYFLNLPNPATLPTSPPTQALPPSHHHSSSFLTPPPKLPSSLHPHPLPIPSSSSRTPPPHPALLTAIPLPSSQTPPPKLPSSLTPTPSPSLPLPP</sequence>
<dbReference type="AlphaFoldDB" id="A0A423SMS0"/>
<organism evidence="2 3">
    <name type="scientific">Penaeus vannamei</name>
    <name type="common">Whiteleg shrimp</name>
    <name type="synonym">Litopenaeus vannamei</name>
    <dbReference type="NCBI Taxonomy" id="6689"/>
    <lineage>
        <taxon>Eukaryota</taxon>
        <taxon>Metazoa</taxon>
        <taxon>Ecdysozoa</taxon>
        <taxon>Arthropoda</taxon>
        <taxon>Crustacea</taxon>
        <taxon>Multicrustacea</taxon>
        <taxon>Malacostraca</taxon>
        <taxon>Eumalacostraca</taxon>
        <taxon>Eucarida</taxon>
        <taxon>Decapoda</taxon>
        <taxon>Dendrobranchiata</taxon>
        <taxon>Penaeoidea</taxon>
        <taxon>Penaeidae</taxon>
        <taxon>Penaeus</taxon>
    </lineage>
</organism>
<feature type="compositionally biased region" description="Pro residues" evidence="1">
    <location>
        <begin position="679"/>
        <end position="688"/>
    </location>
</feature>
<evidence type="ECO:0000256" key="1">
    <source>
        <dbReference type="SAM" id="MobiDB-lite"/>
    </source>
</evidence>
<name>A0A423SMS0_PENVA</name>
<feature type="compositionally biased region" description="Low complexity" evidence="1">
    <location>
        <begin position="632"/>
        <end position="648"/>
    </location>
</feature>
<feature type="region of interest" description="Disordered" evidence="1">
    <location>
        <begin position="606"/>
        <end position="688"/>
    </location>
</feature>
<protein>
    <submittedName>
        <fullName evidence="2">Uncharacterized protein</fullName>
    </submittedName>
</protein>
<proteinExistence type="predicted"/>